<dbReference type="GO" id="GO:0045492">
    <property type="term" value="P:xylan biosynthetic process"/>
    <property type="evidence" value="ECO:0000318"/>
    <property type="project" value="GO_Central"/>
</dbReference>
<accession>A0A067FL44</accession>
<proteinExistence type="predicted"/>
<sequence length="284" mass="32093">MKPPNRRFVVERPLILGALLTFAVTAAFLITGLSRTMKASIPRIYAIDSTPAAMQTQLLAIIHYATSRDIPQLTLPEIRVPFDALLGLAPCNLLVFGLGHDSLMWASLNPRGTTIFLEEDSKLVHTILARAPALRVHTVTYRTHLYEADHLMSSYRYEKYCLPPHVHLKGNTRCKLVLNELPDDVYNREWDVIFIDGPRGYYAEAPGRMATIFTAAVMARARKSRGVTHVFLHDVDRKVEKAYAEEFLCRKYFVKVVGKLWHFRIPPGAYAIPGKGQRGISVFC</sequence>
<name>A0A067FL44_CITSI</name>
<keyword evidence="7" id="KW-1185">Reference proteome</keyword>
<evidence type="ECO:0000256" key="4">
    <source>
        <dbReference type="ARBA" id="ARBA00023034"/>
    </source>
</evidence>
<dbReference type="STRING" id="2711.A0A067FL44"/>
<organism evidence="6 7">
    <name type="scientific">Citrus sinensis</name>
    <name type="common">Sweet orange</name>
    <name type="synonym">Citrus aurantium var. sinensis</name>
    <dbReference type="NCBI Taxonomy" id="2711"/>
    <lineage>
        <taxon>Eukaryota</taxon>
        <taxon>Viridiplantae</taxon>
        <taxon>Streptophyta</taxon>
        <taxon>Embryophyta</taxon>
        <taxon>Tracheophyta</taxon>
        <taxon>Spermatophyta</taxon>
        <taxon>Magnoliopsida</taxon>
        <taxon>eudicotyledons</taxon>
        <taxon>Gunneridae</taxon>
        <taxon>Pentapetalae</taxon>
        <taxon>rosids</taxon>
        <taxon>malvids</taxon>
        <taxon>Sapindales</taxon>
        <taxon>Rutaceae</taxon>
        <taxon>Aurantioideae</taxon>
        <taxon>Citrus</taxon>
    </lineage>
</organism>
<dbReference type="GO" id="GO:0009834">
    <property type="term" value="P:plant-type secondary cell wall biogenesis"/>
    <property type="evidence" value="ECO:0000318"/>
    <property type="project" value="GO_Central"/>
</dbReference>
<dbReference type="GO" id="GO:0005794">
    <property type="term" value="C:Golgi apparatus"/>
    <property type="evidence" value="ECO:0000318"/>
    <property type="project" value="GO_Central"/>
</dbReference>
<comment type="subcellular location">
    <subcellularLocation>
        <location evidence="1">Golgi apparatus membrane</location>
        <topology evidence="1">Single-pass membrane protein</topology>
    </subcellularLocation>
</comment>
<dbReference type="PANTHER" id="PTHR31444">
    <property type="entry name" value="OS11G0490100 PROTEIN"/>
    <property type="match status" value="1"/>
</dbReference>
<dbReference type="Proteomes" id="UP000027120">
    <property type="component" value="Unassembled WGS sequence"/>
</dbReference>
<dbReference type="OrthoDB" id="1896682at2759"/>
<evidence type="ECO:0000256" key="3">
    <source>
        <dbReference type="ARBA" id="ARBA00022989"/>
    </source>
</evidence>
<dbReference type="EMBL" id="KK784910">
    <property type="protein sequence ID" value="KDO63921.1"/>
    <property type="molecule type" value="Genomic_DNA"/>
</dbReference>
<evidence type="ECO:0000256" key="1">
    <source>
        <dbReference type="ARBA" id="ARBA00004194"/>
    </source>
</evidence>
<dbReference type="GO" id="GO:0000139">
    <property type="term" value="C:Golgi membrane"/>
    <property type="evidence" value="ECO:0007669"/>
    <property type="project" value="UniProtKB-SubCell"/>
</dbReference>
<evidence type="ECO:0000256" key="5">
    <source>
        <dbReference type="ARBA" id="ARBA00023136"/>
    </source>
</evidence>
<dbReference type="eggNOG" id="ENOG502QST5">
    <property type="taxonomic scope" value="Eukaryota"/>
</dbReference>
<keyword evidence="3" id="KW-1133">Transmembrane helix</keyword>
<keyword evidence="4" id="KW-0333">Golgi apparatus</keyword>
<dbReference type="Pfam" id="PF21729">
    <property type="entry name" value="IRX15_IRX15L_GXM"/>
    <property type="match status" value="1"/>
</dbReference>
<dbReference type="KEGG" id="cit:102611637"/>
<keyword evidence="5" id="KW-0472">Membrane</keyword>
<gene>
    <name evidence="6" type="ORF">CISIN_1g048818mg</name>
</gene>
<dbReference type="PaxDb" id="2711-XP_006470075.1"/>
<keyword evidence="2" id="KW-0812">Transmembrane</keyword>
<dbReference type="NCBIfam" id="TIGR01627">
    <property type="entry name" value="A_thal_3515"/>
    <property type="match status" value="1"/>
</dbReference>
<evidence type="ECO:0000313" key="6">
    <source>
        <dbReference type="EMBL" id="KDO63921.1"/>
    </source>
</evidence>
<protein>
    <submittedName>
        <fullName evidence="6">Uncharacterized protein</fullName>
    </submittedName>
</protein>
<evidence type="ECO:0000256" key="2">
    <source>
        <dbReference type="ARBA" id="ARBA00022692"/>
    </source>
</evidence>
<dbReference type="AlphaFoldDB" id="A0A067FL44"/>
<dbReference type="InterPro" id="IPR006514">
    <property type="entry name" value="IRX15/GXM/AGM"/>
</dbReference>
<evidence type="ECO:0000313" key="7">
    <source>
        <dbReference type="Proteomes" id="UP000027120"/>
    </source>
</evidence>
<reference evidence="6 7" key="1">
    <citation type="submission" date="2014-04" db="EMBL/GenBank/DDBJ databases">
        <authorList>
            <consortium name="International Citrus Genome Consortium"/>
            <person name="Gmitter F."/>
            <person name="Chen C."/>
            <person name="Farmerie W."/>
            <person name="Harkins T."/>
            <person name="Desany B."/>
            <person name="Mohiuddin M."/>
            <person name="Kodira C."/>
            <person name="Borodovsky M."/>
            <person name="Lomsadze A."/>
            <person name="Burns P."/>
            <person name="Jenkins J."/>
            <person name="Prochnik S."/>
            <person name="Shu S."/>
            <person name="Chapman J."/>
            <person name="Pitluck S."/>
            <person name="Schmutz J."/>
            <person name="Rokhsar D."/>
        </authorList>
    </citation>
    <scope>NUCLEOTIDE SEQUENCE</scope>
</reference>